<dbReference type="HOGENOM" id="CLU_3155105_0_0_11"/>
<dbReference type="EMBL" id="ADNV01000275">
    <property type="protein sequence ID" value="EFG76203.1"/>
    <property type="molecule type" value="Genomic_DNA"/>
</dbReference>
<dbReference type="AlphaFoldDB" id="D5PCJ6"/>
<proteinExistence type="predicted"/>
<sequence length="48" mass="5068">MLKRYGCAARICAGESVDSAGRTDQAGVNELSFLPASAIAGRSRYAEF</sequence>
<evidence type="ECO:0000313" key="2">
    <source>
        <dbReference type="Proteomes" id="UP000003653"/>
    </source>
</evidence>
<keyword evidence="2" id="KW-1185">Reference proteome</keyword>
<name>D5PCJ6_9MYCO</name>
<protein>
    <submittedName>
        <fullName evidence="1">Uncharacterized protein</fullName>
    </submittedName>
</protein>
<accession>D5PCJ6</accession>
<comment type="caution">
    <text evidence="1">The sequence shown here is derived from an EMBL/GenBank/DDBJ whole genome shotgun (WGS) entry which is preliminary data.</text>
</comment>
<reference evidence="1 2" key="1">
    <citation type="submission" date="2010-04" db="EMBL/GenBank/DDBJ databases">
        <authorList>
            <person name="Muzny D."/>
            <person name="Qin X."/>
            <person name="Deng J."/>
            <person name="Jiang H."/>
            <person name="Liu Y."/>
            <person name="Qu J."/>
            <person name="Song X.-Z."/>
            <person name="Zhang L."/>
            <person name="Thornton R."/>
            <person name="Coyle M."/>
            <person name="Francisco L."/>
            <person name="Jackson L."/>
            <person name="Javaid M."/>
            <person name="Korchina V."/>
            <person name="Kovar C."/>
            <person name="Mata R."/>
            <person name="Mathew T."/>
            <person name="Ngo R."/>
            <person name="Nguyen L."/>
            <person name="Nguyen N."/>
            <person name="Okwuonu G."/>
            <person name="Ongeri F."/>
            <person name="Pham C."/>
            <person name="Simmons D."/>
            <person name="Wilczek-Boney K."/>
            <person name="Hale W."/>
            <person name="Jakkamsetti A."/>
            <person name="Pham P."/>
            <person name="Ruth R."/>
            <person name="San Lucas F."/>
            <person name="Warren J."/>
            <person name="Zhang J."/>
            <person name="Zhao Z."/>
            <person name="Zhou C."/>
            <person name="Zhu D."/>
            <person name="Lee S."/>
            <person name="Bess C."/>
            <person name="Blankenburg K."/>
            <person name="Forbes L."/>
            <person name="Fu Q."/>
            <person name="Gubbala S."/>
            <person name="Hirani K."/>
            <person name="Jayaseelan J.C."/>
            <person name="Lara F."/>
            <person name="Munidasa M."/>
            <person name="Palculict T."/>
            <person name="Patil S."/>
            <person name="Pu L.-L."/>
            <person name="Saada N."/>
            <person name="Tang L."/>
            <person name="Weissenberger G."/>
            <person name="Zhu Y."/>
            <person name="Hemphill L."/>
            <person name="Shang Y."/>
            <person name="Youmans B."/>
            <person name="Ayvaz T."/>
            <person name="Ross M."/>
            <person name="Santibanez J."/>
            <person name="Aqrawi P."/>
            <person name="Gross S."/>
            <person name="Joshi V."/>
            <person name="Fowler G."/>
            <person name="Nazareth L."/>
            <person name="Reid J."/>
            <person name="Worley K."/>
            <person name="Petrosino J."/>
            <person name="Highlander S."/>
            <person name="Gibbs R."/>
        </authorList>
    </citation>
    <scope>NUCLEOTIDE SEQUENCE [LARGE SCALE GENOMIC DNA]</scope>
    <source>
        <strain evidence="1 2">ATCC BAA-614</strain>
    </source>
</reference>
<organism evidence="1 2">
    <name type="scientific">Mycobacterium parascrofulaceum ATCC BAA-614</name>
    <dbReference type="NCBI Taxonomy" id="525368"/>
    <lineage>
        <taxon>Bacteria</taxon>
        <taxon>Bacillati</taxon>
        <taxon>Actinomycetota</taxon>
        <taxon>Actinomycetes</taxon>
        <taxon>Mycobacteriales</taxon>
        <taxon>Mycobacteriaceae</taxon>
        <taxon>Mycobacterium</taxon>
        <taxon>Mycobacterium simiae complex</taxon>
    </lineage>
</organism>
<gene>
    <name evidence="1" type="ORF">HMPREF0591_3890</name>
</gene>
<evidence type="ECO:0000313" key="1">
    <source>
        <dbReference type="EMBL" id="EFG76203.1"/>
    </source>
</evidence>
<dbReference type="Proteomes" id="UP000003653">
    <property type="component" value="Unassembled WGS sequence"/>
</dbReference>